<organism evidence="3 4">
    <name type="scientific">Psittacicella melopsittaci</name>
    <dbReference type="NCBI Taxonomy" id="2028576"/>
    <lineage>
        <taxon>Bacteria</taxon>
        <taxon>Pseudomonadati</taxon>
        <taxon>Pseudomonadota</taxon>
        <taxon>Gammaproteobacteria</taxon>
        <taxon>Pasteurellales</taxon>
        <taxon>Psittacicellaceae</taxon>
        <taxon>Psittacicella</taxon>
    </lineage>
</organism>
<gene>
    <name evidence="3" type="ORF">CJP74_04855</name>
</gene>
<dbReference type="PANTHER" id="PTHR11927:SF9">
    <property type="entry name" value="L-FUCOSYLTRANSFERASE"/>
    <property type="match status" value="1"/>
</dbReference>
<evidence type="ECO:0000313" key="4">
    <source>
        <dbReference type="Proteomes" id="UP000266258"/>
    </source>
</evidence>
<dbReference type="EMBL" id="NRJH01000041">
    <property type="protein sequence ID" value="RIY32329.1"/>
    <property type="molecule type" value="Genomic_DNA"/>
</dbReference>
<reference evidence="3 4" key="1">
    <citation type="submission" date="2017-08" db="EMBL/GenBank/DDBJ databases">
        <title>Reclassification of Bisgaard taxon 37 and 44.</title>
        <authorList>
            <person name="Christensen H."/>
        </authorList>
    </citation>
    <scope>NUCLEOTIDE SEQUENCE [LARGE SCALE GENOMIC DNA]</scope>
    <source>
        <strain evidence="3 4">B96_4</strain>
    </source>
</reference>
<dbReference type="PANTHER" id="PTHR11927">
    <property type="entry name" value="GALACTOSIDE 2-L-FUCOSYLTRANSFERASE"/>
    <property type="match status" value="1"/>
</dbReference>
<sequence>MFLLYPSGGLGNQMFMIASTYAMARATAQRWYVNNDVHSLIQGRTFPNYINNIFWQVPLATKERIAIIGAMIDDLHVVSDLTVDLPGEHVLFPLNPFERQHVHVVIDSHLMSYHYFKHYRPDILKLFSLPPEQEAELQALEQEYLGSSLPTVSLHVRRGDYLRFPDVCRVLEADYYHLALEKFAHLEKFKLIVFSDDIPWCEQAFTYPQNCAQVVYIPEQIPDYLAMMLMSRCQHNIIANSTFSWWGAYLNPNPEAKIISPERWFNDPKMKNTYMLANNFEIITDEQIKNKTFG</sequence>
<dbReference type="RefSeq" id="WP_119497156.1">
    <property type="nucleotide sequence ID" value="NZ_NRJH01000041.1"/>
</dbReference>
<dbReference type="InterPro" id="IPR002516">
    <property type="entry name" value="Glyco_trans_11"/>
</dbReference>
<keyword evidence="1" id="KW-0328">Glycosyltransferase</keyword>
<dbReference type="GO" id="GO:0005975">
    <property type="term" value="P:carbohydrate metabolic process"/>
    <property type="evidence" value="ECO:0007669"/>
    <property type="project" value="InterPro"/>
</dbReference>
<dbReference type="CDD" id="cd11301">
    <property type="entry name" value="Fut1_Fut2_like"/>
    <property type="match status" value="1"/>
</dbReference>
<evidence type="ECO:0000313" key="3">
    <source>
        <dbReference type="EMBL" id="RIY32329.1"/>
    </source>
</evidence>
<dbReference type="OrthoDB" id="9794601at2"/>
<protein>
    <recommendedName>
        <fullName evidence="5">Glycosyl transferase family 11</fullName>
    </recommendedName>
</protein>
<comment type="caution">
    <text evidence="3">The sequence shown here is derived from an EMBL/GenBank/DDBJ whole genome shotgun (WGS) entry which is preliminary data.</text>
</comment>
<proteinExistence type="predicted"/>
<evidence type="ECO:0000256" key="1">
    <source>
        <dbReference type="ARBA" id="ARBA00022676"/>
    </source>
</evidence>
<dbReference type="GO" id="GO:0008107">
    <property type="term" value="F:galactoside 2-alpha-L-fucosyltransferase activity"/>
    <property type="evidence" value="ECO:0007669"/>
    <property type="project" value="InterPro"/>
</dbReference>
<keyword evidence="2" id="KW-0808">Transferase</keyword>
<evidence type="ECO:0000256" key="2">
    <source>
        <dbReference type="ARBA" id="ARBA00022679"/>
    </source>
</evidence>
<evidence type="ECO:0008006" key="5">
    <source>
        <dbReference type="Google" id="ProtNLM"/>
    </source>
</evidence>
<keyword evidence="4" id="KW-1185">Reference proteome</keyword>
<dbReference type="AlphaFoldDB" id="A0A3A1Y4W0"/>
<name>A0A3A1Y4W0_9GAMM</name>
<dbReference type="Pfam" id="PF01531">
    <property type="entry name" value="Glyco_transf_11"/>
    <property type="match status" value="1"/>
</dbReference>
<dbReference type="Proteomes" id="UP000266258">
    <property type="component" value="Unassembled WGS sequence"/>
</dbReference>
<dbReference type="GO" id="GO:0016020">
    <property type="term" value="C:membrane"/>
    <property type="evidence" value="ECO:0007669"/>
    <property type="project" value="InterPro"/>
</dbReference>
<accession>A0A3A1Y4W0</accession>